<feature type="coiled-coil region" evidence="2">
    <location>
        <begin position="186"/>
        <end position="213"/>
    </location>
</feature>
<evidence type="ECO:0000313" key="6">
    <source>
        <dbReference type="Proteomes" id="UP000237000"/>
    </source>
</evidence>
<keyword evidence="5" id="KW-0030">Aminoacyl-tRNA synthetase</keyword>
<keyword evidence="3" id="KW-0472">Membrane</keyword>
<name>A0A2P5EGV0_TREOI</name>
<evidence type="ECO:0000256" key="1">
    <source>
        <dbReference type="ARBA" id="ARBA00004141"/>
    </source>
</evidence>
<evidence type="ECO:0000313" key="5">
    <source>
        <dbReference type="EMBL" id="PON84771.1"/>
    </source>
</evidence>
<keyword evidence="6" id="KW-1185">Reference proteome</keyword>
<gene>
    <name evidence="5" type="ORF">TorRG33x02_194750</name>
</gene>
<feature type="transmembrane region" description="Helical" evidence="3">
    <location>
        <begin position="173"/>
        <end position="189"/>
    </location>
</feature>
<feature type="domain" description="Cyanobacterial aminoacyl-tRNA synthetase CAAD" evidence="4">
    <location>
        <begin position="130"/>
        <end position="209"/>
    </location>
</feature>
<accession>A0A2P5EGV0</accession>
<dbReference type="InterPro" id="IPR033344">
    <property type="entry name" value="CURT1"/>
</dbReference>
<dbReference type="PANTHER" id="PTHR33222">
    <property type="match status" value="1"/>
</dbReference>
<reference evidence="6" key="1">
    <citation type="submission" date="2016-06" db="EMBL/GenBank/DDBJ databases">
        <title>Parallel loss of symbiosis genes in relatives of nitrogen-fixing non-legume Parasponia.</title>
        <authorList>
            <person name="Van Velzen R."/>
            <person name="Holmer R."/>
            <person name="Bu F."/>
            <person name="Rutten L."/>
            <person name="Van Zeijl A."/>
            <person name="Liu W."/>
            <person name="Santuari L."/>
            <person name="Cao Q."/>
            <person name="Sharma T."/>
            <person name="Shen D."/>
            <person name="Roswanjaya Y."/>
            <person name="Wardhani T."/>
            <person name="Kalhor M.S."/>
            <person name="Jansen J."/>
            <person name="Van den Hoogen J."/>
            <person name="Gungor B."/>
            <person name="Hartog M."/>
            <person name="Hontelez J."/>
            <person name="Verver J."/>
            <person name="Yang W.-C."/>
            <person name="Schijlen E."/>
            <person name="Repin R."/>
            <person name="Schilthuizen M."/>
            <person name="Schranz E."/>
            <person name="Heidstra R."/>
            <person name="Miyata K."/>
            <person name="Fedorova E."/>
            <person name="Kohlen W."/>
            <person name="Bisseling T."/>
            <person name="Smit S."/>
            <person name="Geurts R."/>
        </authorList>
    </citation>
    <scope>NUCLEOTIDE SEQUENCE [LARGE SCALE GENOMIC DNA]</scope>
    <source>
        <strain evidence="6">cv. RG33-2</strain>
    </source>
</reference>
<dbReference type="GO" id="GO:0004812">
    <property type="term" value="F:aminoacyl-tRNA ligase activity"/>
    <property type="evidence" value="ECO:0007669"/>
    <property type="project" value="UniProtKB-KW"/>
</dbReference>
<dbReference type="GO" id="GO:0009535">
    <property type="term" value="C:chloroplast thylakoid membrane"/>
    <property type="evidence" value="ECO:0007669"/>
    <property type="project" value="TreeGrafter"/>
</dbReference>
<evidence type="ECO:0000256" key="2">
    <source>
        <dbReference type="SAM" id="Coils"/>
    </source>
</evidence>
<dbReference type="InterPro" id="IPR025564">
    <property type="entry name" value="CAAD_dom"/>
</dbReference>
<dbReference type="EMBL" id="JXTC01000157">
    <property type="protein sequence ID" value="PON84771.1"/>
    <property type="molecule type" value="Genomic_DNA"/>
</dbReference>
<dbReference type="InParanoid" id="A0A2P5EGV0"/>
<dbReference type="PANTHER" id="PTHR33222:SF2">
    <property type="entry name" value="PROTEIN CURVATURE THYLAKOID 1D, CHLOROPLASTIC"/>
    <property type="match status" value="1"/>
</dbReference>
<keyword evidence="3" id="KW-0812">Transmembrane</keyword>
<comment type="caution">
    <text evidence="5">The sequence shown here is derived from an EMBL/GenBank/DDBJ whole genome shotgun (WGS) entry which is preliminary data.</text>
</comment>
<dbReference type="FunCoup" id="A0A2P5EGV0">
    <property type="interactions" value="252"/>
</dbReference>
<keyword evidence="3" id="KW-1133">Transmembrane helix</keyword>
<protein>
    <submittedName>
        <fullName evidence="5">Cyanobacterial aminoacyl-tRNA synthetase, CAAD domain containing protein</fullName>
    </submittedName>
</protein>
<evidence type="ECO:0000259" key="4">
    <source>
        <dbReference type="Pfam" id="PF14159"/>
    </source>
</evidence>
<organism evidence="5 6">
    <name type="scientific">Trema orientale</name>
    <name type="common">Charcoal tree</name>
    <name type="synonym">Celtis orientalis</name>
    <dbReference type="NCBI Taxonomy" id="63057"/>
    <lineage>
        <taxon>Eukaryota</taxon>
        <taxon>Viridiplantae</taxon>
        <taxon>Streptophyta</taxon>
        <taxon>Embryophyta</taxon>
        <taxon>Tracheophyta</taxon>
        <taxon>Spermatophyta</taxon>
        <taxon>Magnoliopsida</taxon>
        <taxon>eudicotyledons</taxon>
        <taxon>Gunneridae</taxon>
        <taxon>Pentapetalae</taxon>
        <taxon>rosids</taxon>
        <taxon>fabids</taxon>
        <taxon>Rosales</taxon>
        <taxon>Cannabaceae</taxon>
        <taxon>Trema</taxon>
    </lineage>
</organism>
<dbReference type="AlphaFoldDB" id="A0A2P5EGV0"/>
<dbReference type="Pfam" id="PF14159">
    <property type="entry name" value="CAAD"/>
    <property type="match status" value="1"/>
</dbReference>
<keyword evidence="5" id="KW-0436">Ligase</keyword>
<dbReference type="OrthoDB" id="2014299at2759"/>
<keyword evidence="2" id="KW-0175">Coiled coil</keyword>
<comment type="subcellular location">
    <subcellularLocation>
        <location evidence="1">Membrane</location>
        <topology evidence="1">Multi-pass membrane protein</topology>
    </subcellularLocation>
</comment>
<sequence length="213" mass="23722">MELCTAQAMSKLPSHRHQGLLFQNPNHLLHSKPSILPLRRARLSPVGRGLHSRLLYILKSFPKETSEGTSEETSSGTNQYFGEKRDGAVTLEDVPPLEKKVDNDSLTTEVPDEELSVEGPTPIFEFLDKFNIESEDTYSILLFGGGALLALWLASAVVGAIDSIPVFPKLLEIVGLGYTFWFTSRYLVFKKSREELVAKIEELKQEVLGSTDD</sequence>
<dbReference type="Proteomes" id="UP000237000">
    <property type="component" value="Unassembled WGS sequence"/>
</dbReference>
<evidence type="ECO:0000256" key="3">
    <source>
        <dbReference type="SAM" id="Phobius"/>
    </source>
</evidence>
<feature type="transmembrane region" description="Helical" evidence="3">
    <location>
        <begin position="138"/>
        <end position="161"/>
    </location>
</feature>
<dbReference type="STRING" id="63057.A0A2P5EGV0"/>
<proteinExistence type="predicted"/>